<dbReference type="AlphaFoldDB" id="A0A645EGJ2"/>
<comment type="caution">
    <text evidence="2">The sequence shown here is derived from an EMBL/GenBank/DDBJ whole genome shotgun (WGS) entry which is preliminary data.</text>
</comment>
<protein>
    <submittedName>
        <fullName evidence="2">Peptide deformylase</fullName>
        <ecNumber evidence="2">3.5.1.88</ecNumber>
    </submittedName>
</protein>
<dbReference type="InterPro" id="IPR023635">
    <property type="entry name" value="Peptide_deformylase"/>
</dbReference>
<dbReference type="SUPFAM" id="SSF56420">
    <property type="entry name" value="Peptide deformylase"/>
    <property type="match status" value="1"/>
</dbReference>
<dbReference type="NCBIfam" id="TIGR00079">
    <property type="entry name" value="pept_deformyl"/>
    <property type="match status" value="1"/>
</dbReference>
<evidence type="ECO:0000313" key="2">
    <source>
        <dbReference type="EMBL" id="MPN01041.1"/>
    </source>
</evidence>
<organism evidence="2">
    <name type="scientific">bioreactor metagenome</name>
    <dbReference type="NCBI Taxonomy" id="1076179"/>
    <lineage>
        <taxon>unclassified sequences</taxon>
        <taxon>metagenomes</taxon>
        <taxon>ecological metagenomes</taxon>
    </lineage>
</organism>
<comment type="similarity">
    <text evidence="1">Belongs to the polypeptide deformylase family.</text>
</comment>
<name>A0A645EGJ2_9ZZZZ</name>
<dbReference type="Pfam" id="PF01327">
    <property type="entry name" value="Pep_deformylase"/>
    <property type="match status" value="1"/>
</dbReference>
<dbReference type="InterPro" id="IPR036821">
    <property type="entry name" value="Peptide_deformylase_sf"/>
</dbReference>
<proteinExistence type="inferred from homology"/>
<gene>
    <name evidence="2" type="primary">def_36</name>
    <name evidence="2" type="ORF">SDC9_148241</name>
</gene>
<dbReference type="PANTHER" id="PTHR10458:SF22">
    <property type="entry name" value="PEPTIDE DEFORMYLASE"/>
    <property type="match status" value="1"/>
</dbReference>
<evidence type="ECO:0000256" key="1">
    <source>
        <dbReference type="ARBA" id="ARBA00010759"/>
    </source>
</evidence>
<dbReference type="CDD" id="cd00487">
    <property type="entry name" value="Pep_deformylase"/>
    <property type="match status" value="1"/>
</dbReference>
<dbReference type="PRINTS" id="PR01576">
    <property type="entry name" value="PDEFORMYLASE"/>
</dbReference>
<dbReference type="EC" id="3.5.1.88" evidence="2"/>
<dbReference type="Gene3D" id="3.90.45.10">
    <property type="entry name" value="Peptide deformylase"/>
    <property type="match status" value="1"/>
</dbReference>
<sequence length="156" mass="17527">MAAKNILTIGEELLRKKSHPVTKFDQKLQHIVDDLCETLKYYEGAGLAEPQIGIMRRIFVVDTGEKIMEFINPEIIQAEQDQKGPEGCLSIPGKQGMVVRPYFVTVKAQDKFGNMFEMSGEGNVARAFCHENDHLDGKLYIDIATEINDIDHDSGE</sequence>
<dbReference type="NCBIfam" id="NF001159">
    <property type="entry name" value="PRK00150.1-3"/>
    <property type="match status" value="1"/>
</dbReference>
<accession>A0A645EGJ2</accession>
<dbReference type="HAMAP" id="MF_00163">
    <property type="entry name" value="Pep_deformylase"/>
    <property type="match status" value="1"/>
</dbReference>
<dbReference type="GO" id="GO:0042586">
    <property type="term" value="F:peptide deformylase activity"/>
    <property type="evidence" value="ECO:0007669"/>
    <property type="project" value="UniProtKB-EC"/>
</dbReference>
<reference evidence="2" key="1">
    <citation type="submission" date="2019-08" db="EMBL/GenBank/DDBJ databases">
        <authorList>
            <person name="Kucharzyk K."/>
            <person name="Murdoch R.W."/>
            <person name="Higgins S."/>
            <person name="Loffler F."/>
        </authorList>
    </citation>
    <scope>NUCLEOTIDE SEQUENCE</scope>
</reference>
<dbReference type="EMBL" id="VSSQ01047061">
    <property type="protein sequence ID" value="MPN01041.1"/>
    <property type="molecule type" value="Genomic_DNA"/>
</dbReference>
<dbReference type="PANTHER" id="PTHR10458">
    <property type="entry name" value="PEPTIDE DEFORMYLASE"/>
    <property type="match status" value="1"/>
</dbReference>
<dbReference type="PIRSF" id="PIRSF004749">
    <property type="entry name" value="Pep_def"/>
    <property type="match status" value="1"/>
</dbReference>
<keyword evidence="2" id="KW-0378">Hydrolase</keyword>